<evidence type="ECO:0000313" key="3">
    <source>
        <dbReference type="Proteomes" id="UP001562354"/>
    </source>
</evidence>
<dbReference type="Gene3D" id="2.60.110.10">
    <property type="entry name" value="Thaumatin"/>
    <property type="match status" value="1"/>
</dbReference>
<dbReference type="SUPFAM" id="SSF49870">
    <property type="entry name" value="Osmotin, thaumatin-like protein"/>
    <property type="match status" value="1"/>
</dbReference>
<dbReference type="RefSeq" id="XP_069202233.1">
    <property type="nucleotide sequence ID" value="XM_069348138.1"/>
</dbReference>
<dbReference type="GeneID" id="95977798"/>
<accession>A0ABR3PIS1</accession>
<sequence>MRPRSNHKLLVLLLHAHTILAAPTNAADTRFGIKFVNEHSVGIHVSNDWAAKDKAEYPDLIRTNEFIVPGGSLYLPASEHTSPKFYLAPTANGKSTFVESRRDHNTVVEATFGGFSNVTYYDVDIEKGISVPIWCHGELDDWDTGAGCLQDVLSVCPKEDRHIDAKTGIYDYCRGTNSAENIAIRASLCPDAYLLWDDMDTKHIHSGHVLTCTIHDPKKFASSQSGDKDE</sequence>
<name>A0ABR3PIS1_9PEZI</name>
<dbReference type="Proteomes" id="UP001562354">
    <property type="component" value="Unassembled WGS sequence"/>
</dbReference>
<feature type="chain" id="PRO_5047168653" evidence="1">
    <location>
        <begin position="22"/>
        <end position="230"/>
    </location>
</feature>
<dbReference type="InterPro" id="IPR037176">
    <property type="entry name" value="Osmotin/thaumatin-like_sf"/>
</dbReference>
<comment type="caution">
    <text evidence="2">The sequence shown here is derived from an EMBL/GenBank/DDBJ whole genome shotgun (WGS) entry which is preliminary data.</text>
</comment>
<organism evidence="2 3">
    <name type="scientific">Neodothiora populina</name>
    <dbReference type="NCBI Taxonomy" id="2781224"/>
    <lineage>
        <taxon>Eukaryota</taxon>
        <taxon>Fungi</taxon>
        <taxon>Dikarya</taxon>
        <taxon>Ascomycota</taxon>
        <taxon>Pezizomycotina</taxon>
        <taxon>Dothideomycetes</taxon>
        <taxon>Dothideomycetidae</taxon>
        <taxon>Dothideales</taxon>
        <taxon>Dothioraceae</taxon>
        <taxon>Neodothiora</taxon>
    </lineage>
</organism>
<protein>
    <submittedName>
        <fullName evidence="2">Uncharacterized protein</fullName>
    </submittedName>
</protein>
<feature type="signal peptide" evidence="1">
    <location>
        <begin position="1"/>
        <end position="21"/>
    </location>
</feature>
<gene>
    <name evidence="2" type="ORF">AAFC00_004098</name>
</gene>
<reference evidence="2 3" key="1">
    <citation type="submission" date="2024-07" db="EMBL/GenBank/DDBJ databases">
        <title>Draft sequence of the Neodothiora populina.</title>
        <authorList>
            <person name="Drown D.D."/>
            <person name="Schuette U.S."/>
            <person name="Buechlein A.B."/>
            <person name="Rusch D.R."/>
            <person name="Winton L.W."/>
            <person name="Adams G.A."/>
        </authorList>
    </citation>
    <scope>NUCLEOTIDE SEQUENCE [LARGE SCALE GENOMIC DNA]</scope>
    <source>
        <strain evidence="2 3">CPC 39397</strain>
    </source>
</reference>
<evidence type="ECO:0000313" key="2">
    <source>
        <dbReference type="EMBL" id="KAL1305960.1"/>
    </source>
</evidence>
<dbReference type="EMBL" id="JBFMKM010000005">
    <property type="protein sequence ID" value="KAL1305960.1"/>
    <property type="molecule type" value="Genomic_DNA"/>
</dbReference>
<keyword evidence="1" id="KW-0732">Signal</keyword>
<evidence type="ECO:0000256" key="1">
    <source>
        <dbReference type="SAM" id="SignalP"/>
    </source>
</evidence>
<keyword evidence="3" id="KW-1185">Reference proteome</keyword>
<proteinExistence type="predicted"/>